<evidence type="ECO:0000313" key="3">
    <source>
        <dbReference type="WBParaSite" id="Minc3s00585g14676"/>
    </source>
</evidence>
<name>A0A914LPS6_MELIC</name>
<proteinExistence type="predicted"/>
<dbReference type="GO" id="GO:0005246">
    <property type="term" value="F:calcium channel regulator activity"/>
    <property type="evidence" value="ECO:0007669"/>
    <property type="project" value="InterPro"/>
</dbReference>
<dbReference type="Pfam" id="PF16533">
    <property type="entry name" value="SOAR"/>
    <property type="match status" value="1"/>
</dbReference>
<sequence length="174" mass="19606">MWGECPIYLYIIFNILDKQRTDCLLEMREAMELVDKMRKKQSSIVNSLKLATGATSGTDDIDTKIFSLKARMEKIKQGIEELVQRWMKIESLCGFSITGPFVTDNISSSQIGNSTSNNISFSQQFFSFQSFSSPIRFSNILFSQNLYSQQDCNDNISLSSSSRPSSSSSDAEII</sequence>
<dbReference type="Gene3D" id="1.10.287.3550">
    <property type="match status" value="1"/>
</dbReference>
<dbReference type="GO" id="GO:0005783">
    <property type="term" value="C:endoplasmic reticulum"/>
    <property type="evidence" value="ECO:0007669"/>
    <property type="project" value="TreeGrafter"/>
</dbReference>
<feature type="domain" description="STIM1/2 Orai1-activating region" evidence="1">
    <location>
        <begin position="15"/>
        <end position="97"/>
    </location>
</feature>
<evidence type="ECO:0000259" key="1">
    <source>
        <dbReference type="Pfam" id="PF16533"/>
    </source>
</evidence>
<accession>A0A914LPS6</accession>
<organism evidence="2 3">
    <name type="scientific">Meloidogyne incognita</name>
    <name type="common">Southern root-knot nematode worm</name>
    <name type="synonym">Oxyuris incognita</name>
    <dbReference type="NCBI Taxonomy" id="6306"/>
    <lineage>
        <taxon>Eukaryota</taxon>
        <taxon>Metazoa</taxon>
        <taxon>Ecdysozoa</taxon>
        <taxon>Nematoda</taxon>
        <taxon>Chromadorea</taxon>
        <taxon>Rhabditida</taxon>
        <taxon>Tylenchina</taxon>
        <taxon>Tylenchomorpha</taxon>
        <taxon>Tylenchoidea</taxon>
        <taxon>Meloidogynidae</taxon>
        <taxon>Meloidogyninae</taxon>
        <taxon>Meloidogyne</taxon>
        <taxon>Meloidogyne incognita group</taxon>
    </lineage>
</organism>
<dbReference type="AlphaFoldDB" id="A0A914LPS6"/>
<protein>
    <submittedName>
        <fullName evidence="3">Stromal interaction molecule Orai1-activating region domain-containing protein</fullName>
    </submittedName>
</protein>
<dbReference type="InterPro" id="IPR037608">
    <property type="entry name" value="STIM1/2"/>
</dbReference>
<dbReference type="GO" id="GO:0005886">
    <property type="term" value="C:plasma membrane"/>
    <property type="evidence" value="ECO:0007669"/>
    <property type="project" value="TreeGrafter"/>
</dbReference>
<dbReference type="GO" id="GO:0005509">
    <property type="term" value="F:calcium ion binding"/>
    <property type="evidence" value="ECO:0007669"/>
    <property type="project" value="TreeGrafter"/>
</dbReference>
<dbReference type="GO" id="GO:0002115">
    <property type="term" value="P:store-operated calcium entry"/>
    <property type="evidence" value="ECO:0007669"/>
    <property type="project" value="TreeGrafter"/>
</dbReference>
<dbReference type="PANTHER" id="PTHR15136:SF5">
    <property type="entry name" value="STROMAL INTERACTION MOLECULE HOMOLOG"/>
    <property type="match status" value="1"/>
</dbReference>
<dbReference type="Proteomes" id="UP000887563">
    <property type="component" value="Unplaced"/>
</dbReference>
<dbReference type="InterPro" id="IPR032393">
    <property type="entry name" value="SOAR_STIM1/2"/>
</dbReference>
<evidence type="ECO:0000313" key="2">
    <source>
        <dbReference type="Proteomes" id="UP000887563"/>
    </source>
</evidence>
<dbReference type="GO" id="GO:0006874">
    <property type="term" value="P:intracellular calcium ion homeostasis"/>
    <property type="evidence" value="ECO:0007669"/>
    <property type="project" value="TreeGrafter"/>
</dbReference>
<reference evidence="3" key="1">
    <citation type="submission" date="2022-11" db="UniProtKB">
        <authorList>
            <consortium name="WormBaseParasite"/>
        </authorList>
    </citation>
    <scope>IDENTIFICATION</scope>
</reference>
<dbReference type="WBParaSite" id="Minc3s00585g14676">
    <property type="protein sequence ID" value="Minc3s00585g14676"/>
    <property type="gene ID" value="Minc3s00585g14676"/>
</dbReference>
<keyword evidence="2" id="KW-1185">Reference proteome</keyword>
<dbReference type="PANTHER" id="PTHR15136">
    <property type="entry name" value="STROMAL INTERACTION MOLECULE HOMOLOG"/>
    <property type="match status" value="1"/>
</dbReference>